<comment type="caution">
    <text evidence="2">The sequence shown here is derived from an EMBL/GenBank/DDBJ whole genome shotgun (WGS) entry which is preliminary data.</text>
</comment>
<dbReference type="PATRIC" id="fig|1326980.6.peg.1464"/>
<evidence type="ECO:0000313" key="2">
    <source>
        <dbReference type="EMBL" id="EWG06777.1"/>
    </source>
</evidence>
<name>W7KVX2_9CREN</name>
<evidence type="ECO:0000256" key="1">
    <source>
        <dbReference type="ARBA" id="ARBA00010552"/>
    </source>
</evidence>
<dbReference type="FunFam" id="3.30.1330.40:FF:000001">
    <property type="entry name" value="L-PSP family endoribonuclease"/>
    <property type="match status" value="1"/>
</dbReference>
<gene>
    <name evidence="2" type="ORF">ASUL_07384</name>
</gene>
<dbReference type="GO" id="GO:0019239">
    <property type="term" value="F:deaminase activity"/>
    <property type="evidence" value="ECO:0007669"/>
    <property type="project" value="TreeGrafter"/>
</dbReference>
<dbReference type="CDD" id="cd00448">
    <property type="entry name" value="YjgF_YER057c_UK114_family"/>
    <property type="match status" value="1"/>
</dbReference>
<comment type="similarity">
    <text evidence="1">Belongs to the RutC family.</text>
</comment>
<keyword evidence="3" id="KW-1185">Reference proteome</keyword>
<dbReference type="GO" id="GO:0005829">
    <property type="term" value="C:cytosol"/>
    <property type="evidence" value="ECO:0007669"/>
    <property type="project" value="TreeGrafter"/>
</dbReference>
<dbReference type="Gene3D" id="3.30.1330.40">
    <property type="entry name" value="RutC-like"/>
    <property type="match status" value="1"/>
</dbReference>
<dbReference type="InterPro" id="IPR035959">
    <property type="entry name" value="RutC-like_sf"/>
</dbReference>
<dbReference type="PANTHER" id="PTHR11803">
    <property type="entry name" value="2-IMINOBUTANOATE/2-IMINOPROPANOATE DEAMINASE RIDA"/>
    <property type="match status" value="1"/>
</dbReference>
<dbReference type="InterPro" id="IPR006175">
    <property type="entry name" value="YjgF/YER057c/UK114"/>
</dbReference>
<proteinExistence type="inferred from homology"/>
<dbReference type="NCBIfam" id="TIGR00004">
    <property type="entry name" value="Rid family detoxifying hydrolase"/>
    <property type="match status" value="1"/>
</dbReference>
<reference evidence="2 3" key="1">
    <citation type="journal article" date="2014" name="Genome Announc.">
        <title>Draft Genome Sequence of the Sulfolobales Archaeon AZ1, Obtained through Metagenomic Analysis of a Mexican Hot Spring.</title>
        <authorList>
            <person name="Servin-Garciduenas L.E."/>
            <person name="Martinez-Romero E."/>
        </authorList>
    </citation>
    <scope>NUCLEOTIDE SEQUENCE [LARGE SCALE GENOMIC DNA]</scope>
    <source>
        <strain evidence="2">AZ1-illumnia</strain>
    </source>
</reference>
<dbReference type="PANTHER" id="PTHR11803:SF39">
    <property type="entry name" value="2-IMINOBUTANOATE_2-IMINOPROPANOATE DEAMINASE"/>
    <property type="match status" value="1"/>
</dbReference>
<dbReference type="Proteomes" id="UP000054284">
    <property type="component" value="Unassembled WGS sequence"/>
</dbReference>
<dbReference type="AlphaFoldDB" id="W7KVX2"/>
<accession>W7KVX2</accession>
<organism evidence="2 3">
    <name type="scientific">Candidatus Aramenus sulfurataquae</name>
    <dbReference type="NCBI Taxonomy" id="1326980"/>
    <lineage>
        <taxon>Archaea</taxon>
        <taxon>Thermoproteota</taxon>
        <taxon>Thermoprotei</taxon>
        <taxon>Sulfolobales</taxon>
        <taxon>Sulfolobaceae</taxon>
        <taxon>Candidatus Aramenus</taxon>
    </lineage>
</organism>
<evidence type="ECO:0000313" key="3">
    <source>
        <dbReference type="Proteomes" id="UP000054284"/>
    </source>
</evidence>
<dbReference type="EMBL" id="ASRH01000007">
    <property type="protein sequence ID" value="EWG06777.1"/>
    <property type="molecule type" value="Genomic_DNA"/>
</dbReference>
<dbReference type="SUPFAM" id="SSF55298">
    <property type="entry name" value="YjgF-like"/>
    <property type="match status" value="1"/>
</dbReference>
<dbReference type="InterPro" id="IPR006056">
    <property type="entry name" value="RidA"/>
</dbReference>
<protein>
    <submittedName>
        <fullName evidence="2">Endoribonuclease L-PSP</fullName>
    </submittedName>
</protein>
<sequence length="125" mass="13786">MKEVVFSERAPKPIGPYSQAIKSSSLIFVSGQIPVDPNTNNVVSGGIREQTKQVMENIKAILEAKGLSMDNVVMAFVYLKNMNDFPAFNEVYSSYFSKEPPARVTVEVSRLPKDVLIEVACIASE</sequence>
<dbReference type="Pfam" id="PF01042">
    <property type="entry name" value="Ribonuc_L-PSP"/>
    <property type="match status" value="1"/>
</dbReference>